<keyword evidence="3" id="KW-1185">Reference proteome</keyword>
<keyword evidence="1" id="KW-1133">Transmembrane helix</keyword>
<evidence type="ECO:0000313" key="2">
    <source>
        <dbReference type="EMBL" id="CEJ90256.1"/>
    </source>
</evidence>
<name>A0A0A1SZL4_9HYPO</name>
<keyword evidence="1" id="KW-0812">Transmembrane</keyword>
<gene>
    <name evidence="2" type="ORF">VHEMI06052</name>
</gene>
<accession>A0A0A1SZL4</accession>
<reference evidence="2 3" key="1">
    <citation type="journal article" date="2015" name="Genome Announc.">
        <title>Draft Genome Sequence and Gene Annotation of the Entomopathogenic Fungus Verticillium hemipterigenum.</title>
        <authorList>
            <person name="Horn F."/>
            <person name="Habel A."/>
            <person name="Scharf D.H."/>
            <person name="Dworschak J."/>
            <person name="Brakhage A.A."/>
            <person name="Guthke R."/>
            <person name="Hertweck C."/>
            <person name="Linde J."/>
        </authorList>
    </citation>
    <scope>NUCLEOTIDE SEQUENCE [LARGE SCALE GENOMIC DNA]</scope>
</reference>
<evidence type="ECO:0000313" key="3">
    <source>
        <dbReference type="Proteomes" id="UP000039046"/>
    </source>
</evidence>
<dbReference type="Gene3D" id="3.40.50.150">
    <property type="entry name" value="Vaccinia Virus protein VP39"/>
    <property type="match status" value="1"/>
</dbReference>
<dbReference type="Proteomes" id="UP000039046">
    <property type="component" value="Unassembled WGS sequence"/>
</dbReference>
<dbReference type="SUPFAM" id="SSF53335">
    <property type="entry name" value="S-adenosyl-L-methionine-dependent methyltransferases"/>
    <property type="match status" value="1"/>
</dbReference>
<evidence type="ECO:0008006" key="4">
    <source>
        <dbReference type="Google" id="ProtNLM"/>
    </source>
</evidence>
<protein>
    <recommendedName>
        <fullName evidence="4">Methyltransferase domain-containing protein</fullName>
    </recommendedName>
</protein>
<dbReference type="OrthoDB" id="61390at2759"/>
<dbReference type="AlphaFoldDB" id="A0A0A1SZL4"/>
<feature type="transmembrane region" description="Helical" evidence="1">
    <location>
        <begin position="15"/>
        <end position="36"/>
    </location>
</feature>
<dbReference type="EMBL" id="CDHN01000003">
    <property type="protein sequence ID" value="CEJ90256.1"/>
    <property type="molecule type" value="Genomic_DNA"/>
</dbReference>
<feature type="transmembrane region" description="Helical" evidence="1">
    <location>
        <begin position="317"/>
        <end position="336"/>
    </location>
</feature>
<proteinExistence type="predicted"/>
<evidence type="ECO:0000256" key="1">
    <source>
        <dbReference type="SAM" id="Phobius"/>
    </source>
</evidence>
<dbReference type="HOGENOM" id="CLU_039068_3_0_1"/>
<organism evidence="2 3">
    <name type="scientific">[Torrubiella] hemipterigena</name>
    <dbReference type="NCBI Taxonomy" id="1531966"/>
    <lineage>
        <taxon>Eukaryota</taxon>
        <taxon>Fungi</taxon>
        <taxon>Dikarya</taxon>
        <taxon>Ascomycota</taxon>
        <taxon>Pezizomycotina</taxon>
        <taxon>Sordariomycetes</taxon>
        <taxon>Hypocreomycetidae</taxon>
        <taxon>Hypocreales</taxon>
        <taxon>Clavicipitaceae</taxon>
        <taxon>Clavicipitaceae incertae sedis</taxon>
        <taxon>'Torrubiella' clade</taxon>
    </lineage>
</organism>
<keyword evidence="1" id="KW-0472">Membrane</keyword>
<sequence>MDRVFSFPRDDFEKGVVVGIFTTLVVIIAASVVPAVRSHDVYSLVHWKLHVRSPLQPLWMNIGYWTKEAGRRAETLEDACMALLREVLTTASLYPCQSTDDISILDVGFGCGDQTWELARCLNAGKRSMFRYVGITDNPKQVAFAQRRLETELAATTWQSRCLFKLFRNDAAQPEGWNEELCGELNGFTTSNESWLLGLDCLYHFSPSREPLFQYAARNMHANLMAFDLLLRENASFVSRAIVWCICKLIGCPTRTFLTKQQYAAQLEAAGYTKETIILRDISSDVFPGFVAFMDAQEQVLAEYGIKLGALKVAKRIFGWFGTSGAIRAVIVVARIPDK</sequence>
<dbReference type="InterPro" id="IPR029063">
    <property type="entry name" value="SAM-dependent_MTases_sf"/>
</dbReference>
<dbReference type="STRING" id="1531966.A0A0A1SZL4"/>